<organism evidence="2">
    <name type="scientific">marine sediment metagenome</name>
    <dbReference type="NCBI Taxonomy" id="412755"/>
    <lineage>
        <taxon>unclassified sequences</taxon>
        <taxon>metagenomes</taxon>
        <taxon>ecological metagenomes</taxon>
    </lineage>
</organism>
<comment type="caution">
    <text evidence="2">The sequence shown here is derived from an EMBL/GenBank/DDBJ whole genome shotgun (WGS) entry which is preliminary data.</text>
</comment>
<protein>
    <submittedName>
        <fullName evidence="2">Uncharacterized protein</fullName>
    </submittedName>
</protein>
<proteinExistence type="predicted"/>
<sequence>WEFYVVEDGAAVGNLNIALLFIFILAPISIKVIELVNII</sequence>
<evidence type="ECO:0000313" key="2">
    <source>
        <dbReference type="EMBL" id="GAG87884.1"/>
    </source>
</evidence>
<feature type="transmembrane region" description="Helical" evidence="1">
    <location>
        <begin position="12"/>
        <end position="33"/>
    </location>
</feature>
<accession>X1AXH3</accession>
<keyword evidence="1" id="KW-1133">Transmembrane helix</keyword>
<keyword evidence="1" id="KW-0472">Membrane</keyword>
<dbReference type="EMBL" id="BART01016931">
    <property type="protein sequence ID" value="GAG87884.1"/>
    <property type="molecule type" value="Genomic_DNA"/>
</dbReference>
<gene>
    <name evidence="2" type="ORF">S01H4_32398</name>
</gene>
<evidence type="ECO:0000256" key="1">
    <source>
        <dbReference type="SAM" id="Phobius"/>
    </source>
</evidence>
<name>X1AXH3_9ZZZZ</name>
<dbReference type="AlphaFoldDB" id="X1AXH3"/>
<keyword evidence="1" id="KW-0812">Transmembrane</keyword>
<reference evidence="2" key="1">
    <citation type="journal article" date="2014" name="Front. Microbiol.">
        <title>High frequency of phylogenetically diverse reductive dehalogenase-homologous genes in deep subseafloor sedimentary metagenomes.</title>
        <authorList>
            <person name="Kawai M."/>
            <person name="Futagami T."/>
            <person name="Toyoda A."/>
            <person name="Takaki Y."/>
            <person name="Nishi S."/>
            <person name="Hori S."/>
            <person name="Arai W."/>
            <person name="Tsubouchi T."/>
            <person name="Morono Y."/>
            <person name="Uchiyama I."/>
            <person name="Ito T."/>
            <person name="Fujiyama A."/>
            <person name="Inagaki F."/>
            <person name="Takami H."/>
        </authorList>
    </citation>
    <scope>NUCLEOTIDE SEQUENCE</scope>
    <source>
        <strain evidence="2">Expedition CK06-06</strain>
    </source>
</reference>
<feature type="non-terminal residue" evidence="2">
    <location>
        <position position="1"/>
    </location>
</feature>